<dbReference type="GO" id="GO:1990063">
    <property type="term" value="C:Bam protein complex"/>
    <property type="evidence" value="ECO:0007669"/>
    <property type="project" value="TreeGrafter"/>
</dbReference>
<evidence type="ECO:0000256" key="4">
    <source>
        <dbReference type="ARBA" id="ARBA00023237"/>
    </source>
</evidence>
<dbReference type="HAMAP" id="MF_00922">
    <property type="entry name" value="OM_assembly_BamD"/>
    <property type="match status" value="1"/>
</dbReference>
<evidence type="ECO:0000313" key="9">
    <source>
        <dbReference type="EMBL" id="SOE50643.1"/>
    </source>
</evidence>
<dbReference type="GO" id="GO:0043165">
    <property type="term" value="P:Gram-negative-bacterium-type cell outer membrane assembly"/>
    <property type="evidence" value="ECO:0007669"/>
    <property type="project" value="UniProtKB-UniRule"/>
</dbReference>
<comment type="subunit">
    <text evidence="6">Part of the Bam complex.</text>
</comment>
<dbReference type="InterPro" id="IPR017689">
    <property type="entry name" value="BamD"/>
</dbReference>
<evidence type="ECO:0000256" key="1">
    <source>
        <dbReference type="ARBA" id="ARBA00022729"/>
    </source>
</evidence>
<dbReference type="PANTHER" id="PTHR37423">
    <property type="entry name" value="SOLUBLE LYTIC MUREIN TRANSGLYCOSYLASE-RELATED"/>
    <property type="match status" value="1"/>
</dbReference>
<reference evidence="9 10" key="2">
    <citation type="submission" date="2017-08" db="EMBL/GenBank/DDBJ databases">
        <authorList>
            <person name="de Groot N.N."/>
        </authorList>
    </citation>
    <scope>NUCLEOTIDE SEQUENCE [LARGE SCALE GENOMIC DNA]</scope>
    <source>
        <strain evidence="9">Orrdi1</strain>
    </source>
</reference>
<dbReference type="SUPFAM" id="SSF48452">
    <property type="entry name" value="TPR-like"/>
    <property type="match status" value="1"/>
</dbReference>
<evidence type="ECO:0000313" key="8">
    <source>
        <dbReference type="EMBL" id="SBT24864.1"/>
    </source>
</evidence>
<keyword evidence="1 6" id="KW-0732">Signal</keyword>
<dbReference type="CDD" id="cd15830">
    <property type="entry name" value="BamD"/>
    <property type="match status" value="1"/>
</dbReference>
<comment type="subcellular location">
    <subcellularLocation>
        <location evidence="6">Cell outer membrane</location>
        <topology evidence="6">Lipid-anchor</topology>
    </subcellularLocation>
</comment>
<dbReference type="EMBL" id="FLRC01000011">
    <property type="protein sequence ID" value="SBT24864.1"/>
    <property type="molecule type" value="Genomic_DNA"/>
</dbReference>
<feature type="domain" description="Outer membrane lipoprotein BamD-like" evidence="7">
    <location>
        <begin position="47"/>
        <end position="250"/>
    </location>
</feature>
<comment type="function">
    <text evidence="6">Part of the outer membrane protein assembly complex, which is involved in assembly and insertion of beta-barrel proteins into the outer membrane.</text>
</comment>
<dbReference type="NCBIfam" id="TIGR03302">
    <property type="entry name" value="OM_YfiO"/>
    <property type="match status" value="1"/>
</dbReference>
<dbReference type="Proteomes" id="UP000078558">
    <property type="component" value="Chromosome I"/>
</dbReference>
<evidence type="ECO:0000313" key="10">
    <source>
        <dbReference type="Proteomes" id="UP000078558"/>
    </source>
</evidence>
<dbReference type="Gene3D" id="1.25.40.10">
    <property type="entry name" value="Tetratricopeptide repeat domain"/>
    <property type="match status" value="1"/>
</dbReference>
<keyword evidence="10" id="KW-1185">Reference proteome</keyword>
<keyword evidence="2 6" id="KW-0472">Membrane</keyword>
<keyword evidence="3 6" id="KW-0564">Palmitate</keyword>
<accession>A0A1C3K0A1</accession>
<dbReference type="PROSITE" id="PS51257">
    <property type="entry name" value="PROKAR_LIPOPROTEIN"/>
    <property type="match status" value="1"/>
</dbReference>
<keyword evidence="4 6" id="KW-0998">Cell outer membrane</keyword>
<proteinExistence type="inferred from homology"/>
<dbReference type="AlphaFoldDB" id="A0A1C3K0A1"/>
<evidence type="ECO:0000256" key="3">
    <source>
        <dbReference type="ARBA" id="ARBA00023139"/>
    </source>
</evidence>
<organism evidence="8 10">
    <name type="scientific">Orrella dioscoreae</name>
    <dbReference type="NCBI Taxonomy" id="1851544"/>
    <lineage>
        <taxon>Bacteria</taxon>
        <taxon>Pseudomonadati</taxon>
        <taxon>Pseudomonadota</taxon>
        <taxon>Betaproteobacteria</taxon>
        <taxon>Burkholderiales</taxon>
        <taxon>Alcaligenaceae</taxon>
        <taxon>Orrella</taxon>
    </lineage>
</organism>
<keyword evidence="5 6" id="KW-0449">Lipoprotein</keyword>
<evidence type="ECO:0000259" key="7">
    <source>
        <dbReference type="Pfam" id="PF13525"/>
    </source>
</evidence>
<dbReference type="EMBL" id="LT907988">
    <property type="protein sequence ID" value="SOE50643.1"/>
    <property type="molecule type" value="Genomic_DNA"/>
</dbReference>
<evidence type="ECO:0000256" key="6">
    <source>
        <dbReference type="HAMAP-Rule" id="MF_00922"/>
    </source>
</evidence>
<evidence type="ECO:0000256" key="2">
    <source>
        <dbReference type="ARBA" id="ARBA00023136"/>
    </source>
</evidence>
<dbReference type="InterPro" id="IPR011990">
    <property type="entry name" value="TPR-like_helical_dom_sf"/>
</dbReference>
<sequence length="281" mass="31684">MRQPFATVPFALAGGSALRVLLVMLLSLMLAACGTKNAEYDETANWTAERLYQDAKAEIASGNWNQARTRLTAVEARYPFGVYAQQALVDLAYVNWRDNEPEQALATIARFQQQYPNHPGTDYILYLKGLVSFTPPSAFMAGITRQDSAERDPKGLRQSYEAFEELLKRFPDSKYAPDAKERLTWLVNTIAMNEVHVARYYYQRDAYVAAANRAQTVITDFEGAPAAEEALYLLVMSYDKLGMTDLRDDARRVLEANYPNSKFVANGYAAPPAWWNPFGIF</sequence>
<dbReference type="GO" id="GO:0051205">
    <property type="term" value="P:protein insertion into membrane"/>
    <property type="evidence" value="ECO:0007669"/>
    <property type="project" value="UniProtKB-UniRule"/>
</dbReference>
<dbReference type="Pfam" id="PF13525">
    <property type="entry name" value="YfiO"/>
    <property type="match status" value="1"/>
</dbReference>
<dbReference type="STRING" id="1851544.ODI_02935"/>
<dbReference type="PANTHER" id="PTHR37423:SF1">
    <property type="entry name" value="OUTER MEMBRANE PROTEIN ASSEMBLY FACTOR BAMD"/>
    <property type="match status" value="1"/>
</dbReference>
<gene>
    <name evidence="6" type="primary">bamD</name>
    <name evidence="8" type="ORF">ODI_02935</name>
    <name evidence="9" type="ORF">ODI_R2861</name>
</gene>
<evidence type="ECO:0000256" key="5">
    <source>
        <dbReference type="ARBA" id="ARBA00023288"/>
    </source>
</evidence>
<protein>
    <recommendedName>
        <fullName evidence="6">Outer membrane protein assembly factor BamD</fullName>
    </recommendedName>
</protein>
<reference evidence="8 10" key="1">
    <citation type="submission" date="2016-06" db="EMBL/GenBank/DDBJ databases">
        <authorList>
            <person name="Kjaerup R.B."/>
            <person name="Dalgaard T.S."/>
            <person name="Juul-Madsen H.R."/>
        </authorList>
    </citation>
    <scope>NUCLEOTIDE SEQUENCE [LARGE SCALE GENOMIC DNA]</scope>
    <source>
        <strain evidence="8">Orrdi1</strain>
    </source>
</reference>
<name>A0A1C3K0A1_9BURK</name>
<dbReference type="InterPro" id="IPR039565">
    <property type="entry name" value="BamD-like"/>
</dbReference>
<comment type="similarity">
    <text evidence="6">Belongs to the BamD family.</text>
</comment>
<dbReference type="KEGG" id="odi:ODI_R2861"/>